<dbReference type="AlphaFoldDB" id="K0T172"/>
<keyword evidence="2" id="KW-1185">Reference proteome</keyword>
<gene>
    <name evidence="1" type="ORF">THAOC_06093</name>
</gene>
<reference evidence="1 2" key="1">
    <citation type="journal article" date="2012" name="Genome Biol.">
        <title>Genome and low-iron response of an oceanic diatom adapted to chronic iron limitation.</title>
        <authorList>
            <person name="Lommer M."/>
            <person name="Specht M."/>
            <person name="Roy A.S."/>
            <person name="Kraemer L."/>
            <person name="Andreson R."/>
            <person name="Gutowska M.A."/>
            <person name="Wolf J."/>
            <person name="Bergner S.V."/>
            <person name="Schilhabel M.B."/>
            <person name="Klostermeier U.C."/>
            <person name="Beiko R.G."/>
            <person name="Rosenstiel P."/>
            <person name="Hippler M."/>
            <person name="Laroche J."/>
        </authorList>
    </citation>
    <scope>NUCLEOTIDE SEQUENCE [LARGE SCALE GENOMIC DNA]</scope>
    <source>
        <strain evidence="1 2">CCMP1005</strain>
    </source>
</reference>
<proteinExistence type="predicted"/>
<dbReference type="Proteomes" id="UP000266841">
    <property type="component" value="Unassembled WGS sequence"/>
</dbReference>
<organism evidence="1 2">
    <name type="scientific">Thalassiosira oceanica</name>
    <name type="common">Marine diatom</name>
    <dbReference type="NCBI Taxonomy" id="159749"/>
    <lineage>
        <taxon>Eukaryota</taxon>
        <taxon>Sar</taxon>
        <taxon>Stramenopiles</taxon>
        <taxon>Ochrophyta</taxon>
        <taxon>Bacillariophyta</taxon>
        <taxon>Coscinodiscophyceae</taxon>
        <taxon>Thalassiosirophycidae</taxon>
        <taxon>Thalassiosirales</taxon>
        <taxon>Thalassiosiraceae</taxon>
        <taxon>Thalassiosira</taxon>
    </lineage>
</organism>
<accession>K0T172</accession>
<comment type="caution">
    <text evidence="1">The sequence shown here is derived from an EMBL/GenBank/DDBJ whole genome shotgun (WGS) entry which is preliminary data.</text>
</comment>
<sequence>MSQKSSVVTLAKSLSTWSFDQAESSMIDAPMDQKETAADRLGTLLGRLIGVHTRLPCRYSALGGLGVCPLMPEIAWLFLDHSGPKKELWLSSIIASKLRVRRCVFVRRLDAPLLNALNAHKTILARELRIFCDLL</sequence>
<protein>
    <submittedName>
        <fullName evidence="1">Uncharacterized protein</fullName>
    </submittedName>
</protein>
<dbReference type="EMBL" id="AGNL01005931">
    <property type="protein sequence ID" value="EJK72383.1"/>
    <property type="molecule type" value="Genomic_DNA"/>
</dbReference>
<evidence type="ECO:0000313" key="1">
    <source>
        <dbReference type="EMBL" id="EJK72383.1"/>
    </source>
</evidence>
<evidence type="ECO:0000313" key="2">
    <source>
        <dbReference type="Proteomes" id="UP000266841"/>
    </source>
</evidence>
<name>K0T172_THAOC</name>